<dbReference type="EMBL" id="CAXKWB010041291">
    <property type="protein sequence ID" value="CAL4156099.1"/>
    <property type="molecule type" value="Genomic_DNA"/>
</dbReference>
<reference evidence="1 2" key="1">
    <citation type="submission" date="2024-05" db="EMBL/GenBank/DDBJ databases">
        <authorList>
            <person name="Wallberg A."/>
        </authorList>
    </citation>
    <scope>NUCLEOTIDE SEQUENCE [LARGE SCALE GENOMIC DNA]</scope>
</reference>
<gene>
    <name evidence="1" type="ORF">MNOR_LOCUS31662</name>
</gene>
<accession>A0AAV2S2S8</accession>
<sequence length="115" mass="12640">AYLSDLEQHIITEGNGPPMPPTILKCNCDFEICDCADCLAEGQFPLDGSIKIIMLSWCPSPNQGQFINCFMGDYGTSFYYVWPCGLPAICNPPLAPLPKSSELANDYVQSLLDNE</sequence>
<name>A0AAV2S2S8_MEGNR</name>
<organism evidence="1 2">
    <name type="scientific">Meganyctiphanes norvegica</name>
    <name type="common">Northern krill</name>
    <name type="synonym">Thysanopoda norvegica</name>
    <dbReference type="NCBI Taxonomy" id="48144"/>
    <lineage>
        <taxon>Eukaryota</taxon>
        <taxon>Metazoa</taxon>
        <taxon>Ecdysozoa</taxon>
        <taxon>Arthropoda</taxon>
        <taxon>Crustacea</taxon>
        <taxon>Multicrustacea</taxon>
        <taxon>Malacostraca</taxon>
        <taxon>Eumalacostraca</taxon>
        <taxon>Eucarida</taxon>
        <taxon>Euphausiacea</taxon>
        <taxon>Euphausiidae</taxon>
        <taxon>Meganyctiphanes</taxon>
    </lineage>
</organism>
<feature type="non-terminal residue" evidence="1">
    <location>
        <position position="1"/>
    </location>
</feature>
<dbReference type="AlphaFoldDB" id="A0AAV2S2S8"/>
<evidence type="ECO:0008006" key="3">
    <source>
        <dbReference type="Google" id="ProtNLM"/>
    </source>
</evidence>
<evidence type="ECO:0000313" key="1">
    <source>
        <dbReference type="EMBL" id="CAL4156099.1"/>
    </source>
</evidence>
<comment type="caution">
    <text evidence="1">The sequence shown here is derived from an EMBL/GenBank/DDBJ whole genome shotgun (WGS) entry which is preliminary data.</text>
</comment>
<evidence type="ECO:0000313" key="2">
    <source>
        <dbReference type="Proteomes" id="UP001497623"/>
    </source>
</evidence>
<proteinExistence type="predicted"/>
<protein>
    <recommendedName>
        <fullName evidence="3">Niemann-Pick C1 N-terminal domain-containing protein</fullName>
    </recommendedName>
</protein>
<dbReference type="Proteomes" id="UP001497623">
    <property type="component" value="Unassembled WGS sequence"/>
</dbReference>
<keyword evidence="2" id="KW-1185">Reference proteome</keyword>